<dbReference type="Pfam" id="PF13573">
    <property type="entry name" value="SprB"/>
    <property type="match status" value="3"/>
</dbReference>
<feature type="transmembrane region" description="Helical" evidence="1">
    <location>
        <begin position="36"/>
        <end position="57"/>
    </location>
</feature>
<evidence type="ECO:0000256" key="1">
    <source>
        <dbReference type="SAM" id="Phobius"/>
    </source>
</evidence>
<dbReference type="Proteomes" id="UP000468388">
    <property type="component" value="Unassembled WGS sequence"/>
</dbReference>
<dbReference type="InterPro" id="IPR026341">
    <property type="entry name" value="T9SS_type_B"/>
</dbReference>
<reference evidence="2 3" key="1">
    <citation type="submission" date="2019-12" db="EMBL/GenBank/DDBJ databases">
        <title>The draft genomic sequence of strain Chitinophaga oryziterrae JCM 16595.</title>
        <authorList>
            <person name="Zhang X."/>
        </authorList>
    </citation>
    <scope>NUCLEOTIDE SEQUENCE [LARGE SCALE GENOMIC DNA]</scope>
    <source>
        <strain evidence="2 3">JCM 16595</strain>
    </source>
</reference>
<dbReference type="InterPro" id="IPR025667">
    <property type="entry name" value="SprB_repeat"/>
</dbReference>
<evidence type="ECO:0000313" key="3">
    <source>
        <dbReference type="Proteomes" id="UP000468388"/>
    </source>
</evidence>
<dbReference type="Gene3D" id="2.60.40.10">
    <property type="entry name" value="Immunoglobulins"/>
    <property type="match status" value="1"/>
</dbReference>
<proteinExistence type="predicted"/>
<organism evidence="2 3">
    <name type="scientific">Chitinophaga oryziterrae</name>
    <dbReference type="NCBI Taxonomy" id="1031224"/>
    <lineage>
        <taxon>Bacteria</taxon>
        <taxon>Pseudomonadati</taxon>
        <taxon>Bacteroidota</taxon>
        <taxon>Chitinophagia</taxon>
        <taxon>Chitinophagales</taxon>
        <taxon>Chitinophagaceae</taxon>
        <taxon>Chitinophaga</taxon>
    </lineage>
</organism>
<keyword evidence="1" id="KW-0472">Membrane</keyword>
<keyword evidence="1" id="KW-0812">Transmembrane</keyword>
<protein>
    <submittedName>
        <fullName evidence="2">T9SS type B sorting domain-containing protein</fullName>
    </submittedName>
</protein>
<accession>A0A6N8JFX2</accession>
<keyword evidence="1" id="KW-1133">Transmembrane helix</keyword>
<dbReference type="AlphaFoldDB" id="A0A6N8JFX2"/>
<keyword evidence="3" id="KW-1185">Reference proteome</keyword>
<gene>
    <name evidence="2" type="ORF">GO495_21760</name>
</gene>
<dbReference type="EMBL" id="WRXO01000007">
    <property type="protein sequence ID" value="MVT43239.1"/>
    <property type="molecule type" value="Genomic_DNA"/>
</dbReference>
<comment type="caution">
    <text evidence="2">The sequence shown here is derived from an EMBL/GenBank/DDBJ whole genome shotgun (WGS) entry which is preliminary data.</text>
</comment>
<name>A0A6N8JFX2_9BACT</name>
<evidence type="ECO:0000313" key="2">
    <source>
        <dbReference type="EMBL" id="MVT43239.1"/>
    </source>
</evidence>
<sequence length="543" mass="59675">MIPVSASQALIERQFNLFIRLMYPMSRKCKPVSIQIWGRACYYFILFSSIVFCNTIYAQNIILKNPSFEGSPGRDSIPAGWCAASNTPDILPGVFNIKLPASEGKTYAGLHSGPNYKEGLAQQLPGELLGGMAYSLSLDLAYAPSYLYKACYGSLVIYGGNTPGDTAEVLWRSGVFTDTTWKHYNAVLMPSANYAYLSCWADPTEDCDKSTFGSAVLMDNFSTIREILKTELSASSSCKRVSTGTVAVKVTSGQAPFRYLWTPGNYTTAQVENLAAGVYTVTITAANGISGGGQAIVAESDLHAKVNVTTSACNGDNNNQIKLDVTGGIPPYRFYMDDVKGLDNPVFPNVYPGDYTVMVRDEECWDSFHVTVKEPAPLQLRQASTVSCSCSETNDGKIVLKVEGGTAPYKYRLYNEEWKEESTLTNLKAGYYQYEIKDANGCNLDGNASITSPWQNCLVVIPTAFSPNGDGNNDVFKPKIYDAVKNYQMSVYNRWGGLVFRTTDPNAGWDGANNQAQSFIYVCTFNDRNNEKKEFTGSLMLLR</sequence>
<dbReference type="InterPro" id="IPR013783">
    <property type="entry name" value="Ig-like_fold"/>
</dbReference>
<dbReference type="NCBIfam" id="TIGR04131">
    <property type="entry name" value="Bac_Flav_CTERM"/>
    <property type="match status" value="1"/>
</dbReference>
<dbReference type="OrthoDB" id="7794186at2"/>
<dbReference type="Pfam" id="PF13585">
    <property type="entry name" value="CHU_C"/>
    <property type="match status" value="1"/>
</dbReference>